<name>A0A1G1Y072_9BACT</name>
<accession>A0A1G1Y072</accession>
<gene>
    <name evidence="1" type="ORF">A2744_00015</name>
</gene>
<reference evidence="1 2" key="1">
    <citation type="journal article" date="2016" name="Nat. Commun.">
        <title>Thousands of microbial genomes shed light on interconnected biogeochemical processes in an aquifer system.</title>
        <authorList>
            <person name="Anantharaman K."/>
            <person name="Brown C.T."/>
            <person name="Hug L.A."/>
            <person name="Sharon I."/>
            <person name="Castelle C.J."/>
            <person name="Probst A.J."/>
            <person name="Thomas B.C."/>
            <person name="Singh A."/>
            <person name="Wilkins M.J."/>
            <person name="Karaoz U."/>
            <person name="Brodie E.L."/>
            <person name="Williams K.H."/>
            <person name="Hubbard S.S."/>
            <person name="Banfield J.F."/>
        </authorList>
    </citation>
    <scope>NUCLEOTIDE SEQUENCE [LARGE SCALE GENOMIC DNA]</scope>
</reference>
<sequence>MLLKTYTNEDFYKARCVKCGWVQDVYLKKAKGTKCPNCSEMGYTYFPGDQSSHILGGIVHFVDAYNKKVEHERHIFPPQVYLPIIFACSNYETLLSDVVRELMNCYGQYLGRLGRMIVFEEVLSYYDRRANEKLFKMLTLKSVQQAVQDKFPQYFKDLDNLYDIRNHVVHGQEIDKAGVALSNANKGIDMLLLSVPIFQYLHNHYVVKFRDNVDYRKILRLGDHEEFKP</sequence>
<evidence type="ECO:0000313" key="2">
    <source>
        <dbReference type="Proteomes" id="UP000178240"/>
    </source>
</evidence>
<dbReference type="STRING" id="1797535.A2744_00015"/>
<dbReference type="AlphaFoldDB" id="A0A1G1Y072"/>
<dbReference type="Proteomes" id="UP000178240">
    <property type="component" value="Unassembled WGS sequence"/>
</dbReference>
<organism evidence="1 2">
    <name type="scientific">Candidatus Buchananbacteria bacterium RIFCSPHIGHO2_01_FULL_44_11</name>
    <dbReference type="NCBI Taxonomy" id="1797535"/>
    <lineage>
        <taxon>Bacteria</taxon>
        <taxon>Candidatus Buchananiibacteriota</taxon>
    </lineage>
</organism>
<protein>
    <submittedName>
        <fullName evidence="1">Uncharacterized protein</fullName>
    </submittedName>
</protein>
<dbReference type="EMBL" id="MHIE01000013">
    <property type="protein sequence ID" value="OGY45753.1"/>
    <property type="molecule type" value="Genomic_DNA"/>
</dbReference>
<evidence type="ECO:0000313" key="1">
    <source>
        <dbReference type="EMBL" id="OGY45753.1"/>
    </source>
</evidence>
<comment type="caution">
    <text evidence="1">The sequence shown here is derived from an EMBL/GenBank/DDBJ whole genome shotgun (WGS) entry which is preliminary data.</text>
</comment>
<proteinExistence type="predicted"/>